<proteinExistence type="predicted"/>
<dbReference type="AlphaFoldDB" id="A0ABD3NAT7"/>
<dbReference type="Proteomes" id="UP001530400">
    <property type="component" value="Unassembled WGS sequence"/>
</dbReference>
<feature type="region of interest" description="Disordered" evidence="1">
    <location>
        <begin position="549"/>
        <end position="577"/>
    </location>
</feature>
<feature type="region of interest" description="Disordered" evidence="1">
    <location>
        <begin position="396"/>
        <end position="416"/>
    </location>
</feature>
<feature type="compositionally biased region" description="Polar residues" evidence="1">
    <location>
        <begin position="562"/>
        <end position="572"/>
    </location>
</feature>
<feature type="compositionally biased region" description="Basic residues" evidence="1">
    <location>
        <begin position="68"/>
        <end position="78"/>
    </location>
</feature>
<organism evidence="2 3">
    <name type="scientific">Cyclotella atomus</name>
    <dbReference type="NCBI Taxonomy" id="382360"/>
    <lineage>
        <taxon>Eukaryota</taxon>
        <taxon>Sar</taxon>
        <taxon>Stramenopiles</taxon>
        <taxon>Ochrophyta</taxon>
        <taxon>Bacillariophyta</taxon>
        <taxon>Coscinodiscophyceae</taxon>
        <taxon>Thalassiosirophycidae</taxon>
        <taxon>Stephanodiscales</taxon>
        <taxon>Stephanodiscaceae</taxon>
        <taxon>Cyclotella</taxon>
    </lineage>
</organism>
<keyword evidence="3" id="KW-1185">Reference proteome</keyword>
<protein>
    <submittedName>
        <fullName evidence="2">Uncharacterized protein</fullName>
    </submittedName>
</protein>
<feature type="region of interest" description="Disordered" evidence="1">
    <location>
        <begin position="176"/>
        <end position="207"/>
    </location>
</feature>
<gene>
    <name evidence="2" type="ORF">ACHAWO_013776</name>
</gene>
<feature type="compositionally biased region" description="Low complexity" evidence="1">
    <location>
        <begin position="396"/>
        <end position="406"/>
    </location>
</feature>
<name>A0ABD3NAT7_9STRA</name>
<feature type="compositionally biased region" description="Low complexity" evidence="1">
    <location>
        <begin position="181"/>
        <end position="207"/>
    </location>
</feature>
<evidence type="ECO:0000256" key="1">
    <source>
        <dbReference type="SAM" id="MobiDB-lite"/>
    </source>
</evidence>
<dbReference type="EMBL" id="JALLPJ020001245">
    <property type="protein sequence ID" value="KAL3773169.1"/>
    <property type="molecule type" value="Genomic_DNA"/>
</dbReference>
<feature type="compositionally biased region" description="Polar residues" evidence="1">
    <location>
        <begin position="84"/>
        <end position="100"/>
    </location>
</feature>
<evidence type="ECO:0000313" key="3">
    <source>
        <dbReference type="Proteomes" id="UP001530400"/>
    </source>
</evidence>
<accession>A0ABD3NAT7</accession>
<comment type="caution">
    <text evidence="2">The sequence shown here is derived from an EMBL/GenBank/DDBJ whole genome shotgun (WGS) entry which is preliminary data.</text>
</comment>
<sequence>MSALHLDNLSSNHHHEILRIQIRRKHSEASGSSQSPSDYVNSKSPSIQDDSRKSPSASQQLGSTNANRKSRFKSKRKTPFSPINLITTNHPKNTSPPTQRHNALLTRKQLQRLTPKQRVNHKRHLIERQKASRTILDQARTNVRSNLKYLKGSAESNLKKNIDTMKRLFKGEEVWKEEPIESSAKSKSTTNTKTNANTTTANNESSELNWENLPNALQTSLKSNLSNLQNYLHKLTDGAIPSPSTSFNSSSSNINSSIATRLQYFHRKKTQDAPLVMDNYWIAWNVLLALTPGFLVHLYCLSLQDEMKEFYDKLEQKERERVLGNGDKNGSGGMGVSSALVTEEGVGTWEKIKMAVNDLFFGGIEDKINMVGGNSQDSVAVEIDAVEQPADVTDAADGATASATDANRQSEQTEASNNVMHRATTNDKDATIETLLQRIQALEKQVGIQQISNDATHERPVHKSPIRNRRDDHILSEFQKLNGADKNPTESTVKDEALLISTIQTVTDAVDKLMKLDVDSVKDWVNCKCMEIVGHAPFTVSADEKSNSILGKTTESNDDTSNKSTETASQADGATKQEAIASVEKDSDINANNEEAEIVSSFTAIESPSPSRWRRWSSWIRWRRKDNDGKAEEG</sequence>
<reference evidence="2 3" key="1">
    <citation type="submission" date="2024-10" db="EMBL/GenBank/DDBJ databases">
        <title>Updated reference genomes for cyclostephanoid diatoms.</title>
        <authorList>
            <person name="Roberts W.R."/>
            <person name="Alverson A.J."/>
        </authorList>
    </citation>
    <scope>NUCLEOTIDE SEQUENCE [LARGE SCALE GENOMIC DNA]</scope>
    <source>
        <strain evidence="2 3">AJA010-31</strain>
    </source>
</reference>
<feature type="compositionally biased region" description="Polar residues" evidence="1">
    <location>
        <begin position="407"/>
        <end position="416"/>
    </location>
</feature>
<evidence type="ECO:0000313" key="2">
    <source>
        <dbReference type="EMBL" id="KAL3773169.1"/>
    </source>
</evidence>
<feature type="compositionally biased region" description="Polar residues" evidence="1">
    <location>
        <begin position="29"/>
        <end position="67"/>
    </location>
</feature>
<feature type="region of interest" description="Disordered" evidence="1">
    <location>
        <begin position="24"/>
        <end position="100"/>
    </location>
</feature>